<dbReference type="EMBL" id="CP125292">
    <property type="protein sequence ID" value="WHM20333.1"/>
    <property type="molecule type" value="Genomic_DNA"/>
</dbReference>
<keyword evidence="1" id="KW-0472">Membrane</keyword>
<feature type="domain" description="DUF4179" evidence="2">
    <location>
        <begin position="46"/>
        <end position="135"/>
    </location>
</feature>
<accession>A0AAP2M168</accession>
<feature type="transmembrane region" description="Helical" evidence="1">
    <location>
        <begin position="47"/>
        <end position="68"/>
    </location>
</feature>
<evidence type="ECO:0000313" key="3">
    <source>
        <dbReference type="EMBL" id="WHM20333.1"/>
    </source>
</evidence>
<protein>
    <submittedName>
        <fullName evidence="3">DUF4179 domain-containing protein</fullName>
    </submittedName>
</protein>
<reference evidence="3" key="1">
    <citation type="submission" date="2023-05" db="EMBL/GenBank/DDBJ databases">
        <title>Complete genome sequence of Bacillus subtilis SRCM117797 isolated from Soybean paste.</title>
        <authorList>
            <person name="Abraha H.B."/>
            <person name="Kim K.-P."/>
            <person name="Ryu M.-S."/>
            <person name="Jeong D.-Y."/>
        </authorList>
    </citation>
    <scope>NUCLEOTIDE SEQUENCE</scope>
    <source>
        <strain evidence="3">SRCM117797</strain>
    </source>
</reference>
<dbReference type="AlphaFoldDB" id="A0AAP2M168"/>
<dbReference type="InterPro" id="IPR025436">
    <property type="entry name" value="DUF4179"/>
</dbReference>
<evidence type="ECO:0000259" key="2">
    <source>
        <dbReference type="Pfam" id="PF13786"/>
    </source>
</evidence>
<organism evidence="3 4">
    <name type="scientific">Bacillus subtilis</name>
    <dbReference type="NCBI Taxonomy" id="1423"/>
    <lineage>
        <taxon>Bacteria</taxon>
        <taxon>Bacillati</taxon>
        <taxon>Bacillota</taxon>
        <taxon>Bacilli</taxon>
        <taxon>Bacillales</taxon>
        <taxon>Bacillaceae</taxon>
        <taxon>Bacillus</taxon>
    </lineage>
</organism>
<dbReference type="Pfam" id="PF13786">
    <property type="entry name" value="DUF4179"/>
    <property type="match status" value="1"/>
</dbReference>
<keyword evidence="1" id="KW-0812">Transmembrane</keyword>
<gene>
    <name evidence="3" type="ORF">QL281_16030</name>
</gene>
<dbReference type="Proteomes" id="UP001229422">
    <property type="component" value="Chromosome"/>
</dbReference>
<dbReference type="RefSeq" id="WP_019712793.1">
    <property type="nucleotide sequence ID" value="NZ_CAJNPS010000005.1"/>
</dbReference>
<evidence type="ECO:0000313" key="4">
    <source>
        <dbReference type="Proteomes" id="UP001229422"/>
    </source>
</evidence>
<proteinExistence type="predicted"/>
<dbReference type="Gene3D" id="2.60.40.1630">
    <property type="entry name" value="bacillus anthracis domain"/>
    <property type="match status" value="1"/>
</dbReference>
<evidence type="ECO:0000256" key="1">
    <source>
        <dbReference type="SAM" id="Phobius"/>
    </source>
</evidence>
<name>A0AAP2M168_BACIU</name>
<keyword evidence="1" id="KW-1133">Transmembrane helix</keyword>
<sequence>MDKHQVKQIFDDIEVPKKALKKTVHQAVVRAENEGNTRRRFKWGRTFTNGIAVAAVVGILYLTSGLFLPSVNKAMGSIPIVGQIYKDFQDKVGLSLFKSNLVTALNEKADSRGITVSVNSSYYDAGQLVYNFTVDNFHSDEKEIMYDVDETSYSDNFSINYDSLMLKKLNNKQYAGQLRIYTNGTEIKNGETVPFVITHINEIQGNWRFKLPITKKNAGYLESSKVISAYHNRYQFSNIQVENGKLGSVLQFTIDYQGIAKHDTVEINEVKDDLGNTYEMSASNIELGDRIKVNERTVRAKGQTQLESPINPKAKKLTLIADIRSEAEGSEIVPLNAEMPYRLSETKHQNIGIEINNIKQEGREVLVHYRFTGVDTSNMSKDDLVNIGETIGLGDIKKMQSWPDPVGDYEEGYYLKGNIAKVKNMKTAEMVSTFELDDDYNDKLSLKHFEFNEYGLYIDNGVLNDLIQLKPFSFTVPVHQVSQPTEKK</sequence>